<dbReference type="Pfam" id="PF18962">
    <property type="entry name" value="Por_Secre_tail"/>
    <property type="match status" value="1"/>
</dbReference>
<evidence type="ECO:0000259" key="6">
    <source>
        <dbReference type="Pfam" id="PF19406"/>
    </source>
</evidence>
<dbReference type="PANTHER" id="PTHR23303:SF15">
    <property type="entry name" value="COLOSSIN-A"/>
    <property type="match status" value="1"/>
</dbReference>
<evidence type="ECO:0000256" key="1">
    <source>
        <dbReference type="ARBA" id="ARBA00004613"/>
    </source>
</evidence>
<organism evidence="7 8">
    <name type="scientific">Candidatus Defluviibacterium haderslevense</name>
    <dbReference type="NCBI Taxonomy" id="2981993"/>
    <lineage>
        <taxon>Bacteria</taxon>
        <taxon>Pseudomonadati</taxon>
        <taxon>Bacteroidota</taxon>
        <taxon>Saprospiria</taxon>
        <taxon>Saprospirales</taxon>
        <taxon>Saprospiraceae</taxon>
        <taxon>Candidatus Defluviibacterium</taxon>
    </lineage>
</organism>
<dbReference type="Gene3D" id="2.60.40.10">
    <property type="entry name" value="Immunoglobulins"/>
    <property type="match status" value="5"/>
</dbReference>
<dbReference type="NCBIfam" id="TIGR04183">
    <property type="entry name" value="Por_Secre_tail"/>
    <property type="match status" value="1"/>
</dbReference>
<evidence type="ECO:0000256" key="2">
    <source>
        <dbReference type="ARBA" id="ARBA00022525"/>
    </source>
</evidence>
<evidence type="ECO:0000256" key="3">
    <source>
        <dbReference type="ARBA" id="ARBA00022729"/>
    </source>
</evidence>
<evidence type="ECO:0000313" key="8">
    <source>
        <dbReference type="Proteomes" id="UP000808349"/>
    </source>
</evidence>
<dbReference type="Pfam" id="PF19406">
    <property type="entry name" value="PKD_5"/>
    <property type="match status" value="1"/>
</dbReference>
<keyword evidence="2" id="KW-0964">Secreted</keyword>
<evidence type="ECO:0000313" key="7">
    <source>
        <dbReference type="EMBL" id="MBK9717613.1"/>
    </source>
</evidence>
<dbReference type="InterPro" id="IPR026444">
    <property type="entry name" value="Secre_tail"/>
</dbReference>
<evidence type="ECO:0000259" key="4">
    <source>
        <dbReference type="Pfam" id="PF17210"/>
    </source>
</evidence>
<protein>
    <submittedName>
        <fullName evidence="7">T9SS type A sorting domain-containing protein</fullName>
    </submittedName>
</protein>
<dbReference type="Gene3D" id="2.60.40.740">
    <property type="match status" value="1"/>
</dbReference>
<accession>A0A9D7XHE5</accession>
<proteinExistence type="predicted"/>
<dbReference type="InterPro" id="IPR045828">
    <property type="entry name" value="PKD_Bacteroidetes"/>
</dbReference>
<feature type="domain" description="SD-repeat containing protein B" evidence="4">
    <location>
        <begin position="3997"/>
        <end position="4108"/>
    </location>
</feature>
<dbReference type="PANTHER" id="PTHR23303">
    <property type="entry name" value="CARBOXYPEPTIDASE REGULATORY REGION-CONTAINING"/>
    <property type="match status" value="1"/>
</dbReference>
<feature type="domain" description="PKD-like" evidence="6">
    <location>
        <begin position="2615"/>
        <end position="2704"/>
    </location>
</feature>
<dbReference type="SUPFAM" id="SSF117074">
    <property type="entry name" value="Hypothetical protein PA1324"/>
    <property type="match status" value="4"/>
</dbReference>
<evidence type="ECO:0000259" key="5">
    <source>
        <dbReference type="Pfam" id="PF18962"/>
    </source>
</evidence>
<feature type="domain" description="SD-repeat containing protein B" evidence="4">
    <location>
        <begin position="3640"/>
        <end position="3750"/>
    </location>
</feature>
<dbReference type="InterPro" id="IPR051417">
    <property type="entry name" value="SDr/BOS_complex"/>
</dbReference>
<dbReference type="Proteomes" id="UP000808349">
    <property type="component" value="Unassembled WGS sequence"/>
</dbReference>
<keyword evidence="3" id="KW-0732">Signal</keyword>
<comment type="caution">
    <text evidence="7">The sequence shown here is derived from an EMBL/GenBank/DDBJ whole genome shotgun (WGS) entry which is preliminary data.</text>
</comment>
<feature type="domain" description="SD-repeat containing protein B" evidence="4">
    <location>
        <begin position="3874"/>
        <end position="3989"/>
    </location>
</feature>
<dbReference type="InterPro" id="IPR033764">
    <property type="entry name" value="Sdr_B"/>
</dbReference>
<feature type="domain" description="Secretion system C-terminal sorting" evidence="5">
    <location>
        <begin position="4221"/>
        <end position="4298"/>
    </location>
</feature>
<dbReference type="Pfam" id="PF17210">
    <property type="entry name" value="SdrD_B"/>
    <property type="match status" value="4"/>
</dbReference>
<feature type="domain" description="SD-repeat containing protein B" evidence="4">
    <location>
        <begin position="3755"/>
        <end position="3867"/>
    </location>
</feature>
<reference evidence="7 8" key="1">
    <citation type="submission" date="2020-10" db="EMBL/GenBank/DDBJ databases">
        <title>Connecting structure to function with the recovery of over 1000 high-quality activated sludge metagenome-assembled genomes encoding full-length rRNA genes using long-read sequencing.</title>
        <authorList>
            <person name="Singleton C.M."/>
            <person name="Petriglieri F."/>
            <person name="Kristensen J.M."/>
            <person name="Kirkegaard R.H."/>
            <person name="Michaelsen T.Y."/>
            <person name="Andersen M.H."/>
            <person name="Karst S.M."/>
            <person name="Dueholm M.S."/>
            <person name="Nielsen P.H."/>
            <person name="Albertsen M."/>
        </authorList>
    </citation>
    <scope>NUCLEOTIDE SEQUENCE [LARGE SCALE GENOMIC DNA]</scope>
    <source>
        <strain evidence="7">Ribe_18-Q3-R11-54_BAT3C.373</strain>
    </source>
</reference>
<dbReference type="InterPro" id="IPR013783">
    <property type="entry name" value="Ig-like_fold"/>
</dbReference>
<comment type="subcellular location">
    <subcellularLocation>
        <location evidence="1">Secreted</location>
    </subcellularLocation>
</comment>
<dbReference type="EMBL" id="JADKFW010000005">
    <property type="protein sequence ID" value="MBK9717613.1"/>
    <property type="molecule type" value="Genomic_DNA"/>
</dbReference>
<dbReference type="GO" id="GO:0005576">
    <property type="term" value="C:extracellular region"/>
    <property type="evidence" value="ECO:0007669"/>
    <property type="project" value="UniProtKB-SubCell"/>
</dbReference>
<gene>
    <name evidence="7" type="ORF">IPO85_08895</name>
</gene>
<name>A0A9D7XHE5_9BACT</name>
<sequence>MSKIAHLFTFLIIPFVSFGIAFEGQLIVENHNEIKPVDASIVCIEGLKFIENKEKLDHSGEVENSKSSLVAISAPCNKKSALVNGLFYDNLSPTRNTSGILCGFTTTGATGNLTDADTTNFAGFTITGLDCALEYSVKDLDIPDTYPAGYFAGFKVSSLNLVSGSIDSKVRIETYNDGSFVEGRDVVTSLLGIEASLIDGAGNATLGFVTTGAFDEIRIKYTTLVGVLFSGQVYHAVIEKFCPGPALNCNIQKQLNNDQFPTIIELARTGISGAVCIGCSINNSENVISMSTSDSATITLTAAFGTIASISVKDVLRNYPAGTFAGFNIRNLKLVGLDVLSGITISTYKDSVFQENSTVGGTLLSLNSSLLNGTGEQLVGFVTTMSFDEIKFEITNLLGVANVTQVFSAVVDSFCVGPVLPCNEPVALTVPEYPVYVNGAQTGIYGGVCVGCSINNTNNLLDTDTSNYASIVLLLNSGISGSISVKDALTDYSAGHFAGFDILNTNFLSASLLDAIKIKTYLNGVPQESKTGLTQLLSVNSSLLTNDGRRTVGFITSLAFDEVTIELDADILGVALGTTRVYSGLFEGFCNVDLECNKTYWLTSPEFPVIIDGQLTGISGGVCVGCSVADAPNVISTSNLDYGKIVTTVGALGVGSIAVLDAIKTYPQGSSVGFTIEDENALVQLDLFNSLTICTYNNGMPQECKSGTNLLELSLLGIFIGPGPGIHNVGFKTTLPYDEIRISAGSLVSLINRIRVYGAFVDTRASNGDSLVCCYAGEDIFNICPGQDVIVTGTPNGGTWSPQVGNPVGAIVGGTVNGVATISFTGIAVGVYKFIYSTSICTDTMSITVIAKPNAGNDQNLNCIVNLPGLIAFMNASGTGSWSPQAGNPGTALIVLPNSPTTTIIAFTAFGTYHFIWTNSNGCKDTVAINITSFSNAGIDIVLNCVPILEDAIAITAAVGIGTWTEQVGNPGTSTITLPNLPVTTITDFSAEGIYHYIWTNITGCKDTISITITKQATAGIDITLNCVPIIEDAIAITAAIGIGTWTAQAGNPGTSIITLPNLPVTTITDFSAEGIYHYIWTTVGGCKDTISITITKQAIAGIDITLNCVPILEDAIAITAAVGIGTWTAQAGNPGTSTITLPNLPVTTITDFSAEGTYHYIWTTVGGCKDTIAITITKQAIAGIDITLNCVPILEDAIAITAAVGIGTWTAQAGNPGTSTITLPNLPITTITDFSAEGTYHYIWTTVGGCKDTISITITKQAIAGIDITLNCVPILEDAIAITAAVGIGTWTAQAGNPGTSTITLPNLPVTTITDFSAEGTYHYIWTTIGGCKDTISITITKQAIAGIDITLNCVPIIEDAIAITAAIGIGTWTAQAGNPGTSTITLPNLPVTTITDFSAEGIYHYIWTTVGGCKDTISITISRAVTGISDDSSVCGGQSANLIGTPVGGIWSELITNPAGATLGATIGGVANVSLATSANGLYNFKYILGTCSDTVGIIATPKSNAGNDQNIGTPVFPGGVALMNGSGIGTWSALIGNPGTATITDINSPTTTITNFSVAGSYGFVFTNSENCSDTAMVVVSLKLIVEICNKKSALVNGLIYDNLVPTRNNSGIVCVFTTTGATSNLTDPDSTNFAGFTITGLGCAVEYSVKDIDIPDTYPAGYFAGFKISSLNLVSGSIGSKVRIETYNDGVFVEGRDVVTSLIGIEASIIDGAGNATLGFITTGDFDEIRIQYTTLVGVLFSGQVYHAVIEKFCPGPAPDCNIQTQLNNDEFPSVIELARTGISGIACIGCSINNSEHVISMNTSDFATINLTAAIGTVASISVKDVLTNYPAGTFAGFNIKNLKLVGLDLLSGITIRTYKDSVLQESSSVSTLLSLNSSLLNGTGEQLVGFVTTQSFDEIKFEITNLLGVLNVTQVYSAVIEKFCPGPMLPCNEPVAITSPVYPVFVNGVHTGINGIACIGCSVNNTNHLLDSDTTNYASIIMVVNVGTTGSISVKDQLTDYSAGNFAGFDILNTNILNATLLDAITVRTYLDGVLRETKTGLTQLVSVNSSLITNDGRRTVGFVTNLTFDEVTLELDADILGVELGVTRVYSGILEGFCPVDLECNQTYWLTSPEFPVIIDGQLTGISGGVCVGCSVANAPNVITGSNTDFGKITTTVGAIGKGSIAVLNPVMTFPQGSSVGFTIEDENALIQLDLFNSLTICTYNNGVQQECKSGTNLLELSLLGIFIGPGPGIHNVGFKTSLPYDEVRISAGSLVSLINRIRVYGAFVDTRGSNGDSLVCCFAGEDIVNVCGGENVVITGTPNGGTWSQQIGNPAGAIVGTTVNGVSTIIFTGIAIGVYHFIYATSTCSDTMNITVDPKPNAGVNQNLSCITLPGGLATVIANIAGVWTAQSGNPGAATITTVNSTTANITNFNAAGVYNFIFTTALGCSDTLSVTITSKPSAGIDISNICGGQNVTLTGSPSGGTWTEQIGNPPGVILDGLGNGVANAHFGTTAFGTYNFIFEFGSCTDTLIVSVNAKPNAGLDQTICAIIPGGAATLNSTGVGTWTAQTGNPGTANIVSPSSAMTQVNNFSALGIYHFIYTTINNCSDTVTITVNQQPVGSGNSQTICSGLSTNIVLNTTIPGTTFTWTAMQLFGATINGYSNCGGACSNSIVQALTNTSNSSLGVVRYTVIPTAPNGCVGNSFIVDVTVNPIPIVSISNTASCIGLNNGTAHAEAILGTPAYTYLWSNGLTTADVNGLAPTSYTVTVSDANGCSNTASTTIVQQGISSLTAVAGSCNSQSNNYVLNGSISMLNPPSTGTLTVNVGANQQVFLPPFTSPQAYSLNGLIADGLNHVVTATFSDGSQCSTSTNFIAPENCISGISHIKSFVSATQTNPFEYNLVYKITVNNNGAAGSYDLSDFPGFDNDVIINSASFISDAAGNPGNALIGNGPWILANDQLIAANSSQMYTITINVTIDLTAGSGGDDVYTACGSTIPGTPSPGEGLYNASFLDSDNDGISDDTFFVCSDLPYVVHNKTIASIIPLGSNMYIVNYNIVVNNLGGTVTHYDLIDQPGFDDDFVINTSSYTSDAAGNPGGNLLGNGPWVLTNNQSIGIGSIHTYNLAVKLTLNLTVGSGGNNIYTPCETSIPGDPSSGEGLFNQSYITTDNDGIIDQTEKVCADVPYVISSKSVSGITPLGGNMYMVNYALNVTNIGGAMGQYDLVDQPGFDDDITIGSANYTSDVPGNLGSALVGSGPWILANNQTILSGITHHYNIIVKLTFDLSPISGGDNVYTSCGSTNPGGGNNHVGLFNKIGIDLNNDGIAEDSSTTCADLPYIRSTKIVNSISPLGGNMYNVVYKIVVTNVGGANGQYDLMDTPGFDDDIAIGNAFYTSNAPGNAGNILAPVGPWILANDQTINANVVHTYFVTVKLTLDLSANSGGNNIYTACGQLSIPGDLSSGEGIYNRASIDSNNDGIPEESVETCGDLPYIKSSKVITSITPLGGGMHAINYQVKVQNLGGAIGQYDLNDDPGLDDDLMINTASYTSSVPGNPGGALAGAGPWILANNQTIAIGAVHFYDLTIKTTLDLSPGSSGDNVYTACGSSNPAVPQPGEGLYNKAIIDINDDGIPDDTSVVCSDIDINVTGLFAGRVFNDINGNGIQNMGDPGISGVMVSLYNCNGVLIKKDTTDINGEYQFDGLISGDYFLRFDYSQTPYAANYAWTFRDIGVNDLIDSDVDASGITICTHLDIGEREATIDAGLVELASYGDFVWHDRNGDGMQSFGEEGVKGVNVILYDASTHLVVKTTTTDNNGLYLFNKLMPIDYYAKLTLPNGWIVTDPNLGPDFKDSDVDNSNGVGTTATTHLNPGEDDRTWDIGLLKCSMISGRVFFDVDLDGVFDPNENGINGLDVFLINEMTGATVSSTRTQVTPGTPSDDGFYKFSCVKPGMYYVRFERPGHLAASEAYRGGNPDKDSDITHEYGINTTSKISISSDNMFLNIGAGFQIKATMGDYVWLDENSNGLQDSGEQPIEGVKVYAYKPDGTLVSESKTESNGQYTLDGIAQGDYFIKFDAPTSYGFTGPHAGNDEIDNDVDGTNGSGTTRTYRILAGDNQPSIDAGLIYQVLSLEWLGFDGKYNGAFTELNWKTGVELNNDYFEVERRHESENKFTVIAKLSADKDPSHTSHEYTLDDYDINKSQVYYYRIHQVDRNGIGVYSKTISVRVNSNKDMYLNIYPNPTDDLLYVELSIVADSEFEIKIFDESGKNVMTIPNFEFSKDGFYKETINTSLLIPGHYNLQLKDSKNIVNRRFTITR</sequence>